<feature type="chain" id="PRO_5018528477" evidence="1">
    <location>
        <begin position="25"/>
        <end position="256"/>
    </location>
</feature>
<dbReference type="PANTHER" id="PTHR35658">
    <property type="entry name" value="RCG58666, ISOFORM CRA_A"/>
    <property type="match status" value="1"/>
</dbReference>
<organism evidence="2 3">
    <name type="scientific">Kryptolebias marmoratus</name>
    <name type="common">Mangrove killifish</name>
    <name type="synonym">Rivulus marmoratus</name>
    <dbReference type="NCBI Taxonomy" id="37003"/>
    <lineage>
        <taxon>Eukaryota</taxon>
        <taxon>Metazoa</taxon>
        <taxon>Chordata</taxon>
        <taxon>Craniata</taxon>
        <taxon>Vertebrata</taxon>
        <taxon>Euteleostomi</taxon>
        <taxon>Actinopterygii</taxon>
        <taxon>Neopterygii</taxon>
        <taxon>Teleostei</taxon>
        <taxon>Neoteleostei</taxon>
        <taxon>Acanthomorphata</taxon>
        <taxon>Ovalentaria</taxon>
        <taxon>Atherinomorphae</taxon>
        <taxon>Cyprinodontiformes</taxon>
        <taxon>Rivulidae</taxon>
        <taxon>Kryptolebias</taxon>
    </lineage>
</organism>
<evidence type="ECO:0000256" key="1">
    <source>
        <dbReference type="SAM" id="SignalP"/>
    </source>
</evidence>
<proteinExistence type="predicted"/>
<keyword evidence="3" id="KW-1185">Reference proteome</keyword>
<sequence>MFEPTTNTWSWCLTQSWSWCLTQSWCLTRSWSWFTSVSREMSASLLPWLLCLLLPLPSDCQTMTSAPPYDTSLTSTLLFDSGSPGSGLRNCSCPVPVRDCDEALANSRCRCRSVLRSSLQRLRQLGRVTVWVKELWVLKELLNVSTVEHLHLSSCGPSRLQNQQLVLLGLQSLRVHSSAPGAPYPTQEMEVLPSAGPAAELHITLVDLGVLSGLSALKAYSVIGPPAHTLSQFFPHLVFPQSSSDGPQKTLLTFVY</sequence>
<reference evidence="2" key="2">
    <citation type="submission" date="2025-09" db="UniProtKB">
        <authorList>
            <consortium name="Ensembl"/>
        </authorList>
    </citation>
    <scope>IDENTIFICATION</scope>
</reference>
<dbReference type="PANTHER" id="PTHR35658:SF1">
    <property type="entry name" value="CHROMOSOME 21 OPEN READING FRAME 62"/>
    <property type="match status" value="1"/>
</dbReference>
<keyword evidence="1" id="KW-0732">Signal</keyword>
<protein>
    <submittedName>
        <fullName evidence="2">Uncharacterized protein</fullName>
    </submittedName>
</protein>
<dbReference type="InterPro" id="IPR029250">
    <property type="entry name" value="ECPIP"/>
</dbReference>
<evidence type="ECO:0000313" key="2">
    <source>
        <dbReference type="Ensembl" id="ENSKMAP00000019632.1"/>
    </source>
</evidence>
<dbReference type="Pfam" id="PF15137">
    <property type="entry name" value="ECPIP"/>
    <property type="match status" value="1"/>
</dbReference>
<dbReference type="Ensembl" id="ENSKMAT00000019896.1">
    <property type="protein sequence ID" value="ENSKMAP00000019632.1"/>
    <property type="gene ID" value="ENSKMAG00000014626.1"/>
</dbReference>
<dbReference type="AlphaFoldDB" id="A0A3Q3G662"/>
<dbReference type="OMA" id="VWFKELW"/>
<name>A0A3Q3G662_KRYMA</name>
<reference evidence="2" key="1">
    <citation type="submission" date="2025-08" db="UniProtKB">
        <authorList>
            <consortium name="Ensembl"/>
        </authorList>
    </citation>
    <scope>IDENTIFICATION</scope>
</reference>
<feature type="signal peptide" evidence="1">
    <location>
        <begin position="1"/>
        <end position="24"/>
    </location>
</feature>
<dbReference type="Proteomes" id="UP000264800">
    <property type="component" value="Unplaced"/>
</dbReference>
<dbReference type="GeneTree" id="ENSGT00390000016499"/>
<evidence type="ECO:0000313" key="3">
    <source>
        <dbReference type="Proteomes" id="UP000264800"/>
    </source>
</evidence>
<accession>A0A3Q3G662</accession>